<dbReference type="Pfam" id="PF00580">
    <property type="entry name" value="UvrD-helicase"/>
    <property type="match status" value="1"/>
</dbReference>
<dbReference type="Pfam" id="PF13361">
    <property type="entry name" value="UvrD_C"/>
    <property type="match status" value="1"/>
</dbReference>
<feature type="region of interest" description="Nuclease activity, interacts with RecD and RecA" evidence="15">
    <location>
        <begin position="825"/>
        <end position="1141"/>
    </location>
</feature>
<comment type="function">
    <text evidence="15">A helicase/nuclease that prepares dsDNA breaks (DSB) for recombinational DNA repair. Binds to DSBs and unwinds DNA via a highly rapid and processive ATP-dependent bidirectional helicase activity. Unwinds dsDNA until it encounters a Chi (crossover hotspot instigator) sequence from the 3' direction. Cuts ssDNA a few nucleotides 3' to the Chi site. The properties and activities of the enzyme are changed at Chi. The Chi-altered holoenzyme produces a long 3'-ssDNA overhang and facilitates RecA-binding to the ssDNA for homologous DNA recombination and repair. Holoenzyme degrades any linearized DNA that is unable to undergo homologous recombination. In the holoenzyme this subunit contributes ATPase, 3'-5' helicase, exonuclease activity and loads RecA onto ssDNA.</text>
</comment>
<evidence type="ECO:0000256" key="5">
    <source>
        <dbReference type="ARBA" id="ARBA00022801"/>
    </source>
</evidence>
<comment type="subunit">
    <text evidence="15">Heterotrimer of RecB, RecC and RecD. All subunits contribute to DNA-binding. Interacts with RecA.</text>
</comment>
<feature type="region of interest" description="DNA-binding and helicase activity, interacts with RecC" evidence="15">
    <location>
        <begin position="1"/>
        <end position="801"/>
    </location>
</feature>
<comment type="miscellaneous">
    <text evidence="15">In the RecBCD complex, RecB has a slow 3'-5' helicase, an exonuclease activity and loads RecA onto ssDNA, RecD has a fast 5'-3' helicase activity, while RecC stimulates the ATPase and processivity of the RecB helicase and contributes to recognition of the Chi site.</text>
</comment>
<dbReference type="PANTHER" id="PTHR11070">
    <property type="entry name" value="UVRD / RECB / PCRA DNA HELICASE FAMILY MEMBER"/>
    <property type="match status" value="1"/>
</dbReference>
<dbReference type="InterPro" id="IPR014017">
    <property type="entry name" value="DNA_helicase_UvrD-like_C"/>
</dbReference>
<dbReference type="EC" id="3.1.11.5" evidence="15"/>
<dbReference type="GO" id="GO:0005524">
    <property type="term" value="F:ATP binding"/>
    <property type="evidence" value="ECO:0007669"/>
    <property type="project" value="UniProtKB-UniRule"/>
</dbReference>
<evidence type="ECO:0000256" key="1">
    <source>
        <dbReference type="ARBA" id="ARBA00022722"/>
    </source>
</evidence>
<comment type="domain">
    <text evidence="15">The C-terminal domain has nuclease activity and interacts with RecD. It interacts with RecA, facilitating its loading onto ssDNA.</text>
</comment>
<evidence type="ECO:0000256" key="8">
    <source>
        <dbReference type="ARBA" id="ARBA00022840"/>
    </source>
</evidence>
<keyword evidence="10 15" id="KW-0238">DNA-binding</keyword>
<keyword evidence="2 15" id="KW-0479">Metal-binding</keyword>
<dbReference type="EC" id="5.6.2.4" evidence="15"/>
<dbReference type="Proteomes" id="UP000462362">
    <property type="component" value="Unassembled WGS sequence"/>
</dbReference>
<name>A0A6I3RZK1_9BURK</name>
<evidence type="ECO:0000313" key="18">
    <source>
        <dbReference type="Proteomes" id="UP000462362"/>
    </source>
</evidence>
<comment type="catalytic activity">
    <reaction evidence="13 15">
        <text>Couples ATP hydrolysis with the unwinding of duplex DNA by translocating in the 3'-5' direction.</text>
        <dbReference type="EC" id="5.6.2.4"/>
    </reaction>
</comment>
<gene>
    <name evidence="15" type="primary">recB</name>
    <name evidence="17" type="ORF">GMD42_03830</name>
</gene>
<keyword evidence="12 15" id="KW-0413">Isomerase</keyword>
<dbReference type="InterPro" id="IPR011335">
    <property type="entry name" value="Restrct_endonuc-II-like"/>
</dbReference>
<evidence type="ECO:0000256" key="14">
    <source>
        <dbReference type="ARBA" id="ARBA00048988"/>
    </source>
</evidence>
<evidence type="ECO:0000256" key="15">
    <source>
        <dbReference type="HAMAP-Rule" id="MF_01485"/>
    </source>
</evidence>
<dbReference type="InterPro" id="IPR014016">
    <property type="entry name" value="UvrD-like_ATP-bd"/>
</dbReference>
<dbReference type="Gene3D" id="3.90.320.10">
    <property type="match status" value="1"/>
</dbReference>
<keyword evidence="1 15" id="KW-0540">Nuclease</keyword>
<dbReference type="Gene3D" id="1.10.486.10">
    <property type="entry name" value="PCRA, domain 4"/>
    <property type="match status" value="1"/>
</dbReference>
<dbReference type="GO" id="GO:0003677">
    <property type="term" value="F:DNA binding"/>
    <property type="evidence" value="ECO:0007669"/>
    <property type="project" value="UniProtKB-UniRule"/>
</dbReference>
<feature type="active site" description="For nuclease activity" evidence="15">
    <location>
        <position position="1029"/>
    </location>
</feature>
<reference evidence="17 18" key="1">
    <citation type="journal article" date="2019" name="Nat. Med.">
        <title>A library of human gut bacterial isolates paired with longitudinal multiomics data enables mechanistic microbiome research.</title>
        <authorList>
            <person name="Poyet M."/>
            <person name="Groussin M."/>
            <person name="Gibbons S.M."/>
            <person name="Avila-Pacheco J."/>
            <person name="Jiang X."/>
            <person name="Kearney S.M."/>
            <person name="Perrotta A.R."/>
            <person name="Berdy B."/>
            <person name="Zhao S."/>
            <person name="Lieberman T.D."/>
            <person name="Swanson P.K."/>
            <person name="Smith M."/>
            <person name="Roesemann S."/>
            <person name="Alexander J.E."/>
            <person name="Rich S.A."/>
            <person name="Livny J."/>
            <person name="Vlamakis H."/>
            <person name="Clish C."/>
            <person name="Bullock K."/>
            <person name="Deik A."/>
            <person name="Scott J."/>
            <person name="Pierce K.A."/>
            <person name="Xavier R.J."/>
            <person name="Alm E.J."/>
        </authorList>
    </citation>
    <scope>NUCLEOTIDE SEQUENCE [LARGE SCALE GENOMIC DNA]</scope>
    <source>
        <strain evidence="17 18">BIOML-A2</strain>
    </source>
</reference>
<dbReference type="InterPro" id="IPR027417">
    <property type="entry name" value="P-loop_NTPase"/>
</dbReference>
<evidence type="ECO:0000256" key="7">
    <source>
        <dbReference type="ARBA" id="ARBA00022839"/>
    </source>
</evidence>
<dbReference type="CDD" id="cd22352">
    <property type="entry name" value="RecB_C-like"/>
    <property type="match status" value="1"/>
</dbReference>
<evidence type="ECO:0000256" key="12">
    <source>
        <dbReference type="ARBA" id="ARBA00023235"/>
    </source>
</evidence>
<keyword evidence="11 15" id="KW-0234">DNA repair</keyword>
<organism evidence="17 18">
    <name type="scientific">Parasutterella excrementihominis</name>
    <dbReference type="NCBI Taxonomy" id="487175"/>
    <lineage>
        <taxon>Bacteria</taxon>
        <taxon>Pseudomonadati</taxon>
        <taxon>Pseudomonadota</taxon>
        <taxon>Betaproteobacteria</taxon>
        <taxon>Burkholderiales</taxon>
        <taxon>Sutterellaceae</taxon>
        <taxon>Parasutterella</taxon>
    </lineage>
</organism>
<evidence type="ECO:0000256" key="10">
    <source>
        <dbReference type="ARBA" id="ARBA00023125"/>
    </source>
</evidence>
<dbReference type="InterPro" id="IPR038726">
    <property type="entry name" value="PDDEXK_AddAB-type"/>
</dbReference>
<dbReference type="InterPro" id="IPR011604">
    <property type="entry name" value="PDDEXK-like_dom_sf"/>
</dbReference>
<comment type="cofactor">
    <cofactor evidence="15">
        <name>Mg(2+)</name>
        <dbReference type="ChEBI" id="CHEBI:18420"/>
    </cofactor>
    <text evidence="15">Binds 1 Mg(2+) ion per subunit.</text>
</comment>
<dbReference type="EMBL" id="WNCL01000008">
    <property type="protein sequence ID" value="MTU42767.1"/>
    <property type="molecule type" value="Genomic_DNA"/>
</dbReference>
<keyword evidence="7 15" id="KW-0269">Exonuclease</keyword>
<comment type="catalytic activity">
    <reaction evidence="14 15">
        <text>ATP + H2O = ADP + phosphate + H(+)</text>
        <dbReference type="Rhea" id="RHEA:13065"/>
        <dbReference type="ChEBI" id="CHEBI:15377"/>
        <dbReference type="ChEBI" id="CHEBI:15378"/>
        <dbReference type="ChEBI" id="CHEBI:30616"/>
        <dbReference type="ChEBI" id="CHEBI:43474"/>
        <dbReference type="ChEBI" id="CHEBI:456216"/>
        <dbReference type="EC" id="5.6.2.4"/>
    </reaction>
</comment>
<keyword evidence="9 15" id="KW-0460">Magnesium</keyword>
<dbReference type="GO" id="GO:0000724">
    <property type="term" value="P:double-strand break repair via homologous recombination"/>
    <property type="evidence" value="ECO:0007669"/>
    <property type="project" value="UniProtKB-UniRule"/>
</dbReference>
<dbReference type="SUPFAM" id="SSF52540">
    <property type="entry name" value="P-loop containing nucleoside triphosphate hydrolases"/>
    <property type="match status" value="1"/>
</dbReference>
<dbReference type="HAMAP" id="MF_01485">
    <property type="entry name" value="RecB"/>
    <property type="match status" value="1"/>
</dbReference>
<comment type="similarity">
    <text evidence="15">Belongs to the helicase family. UvrD subfamily.</text>
</comment>
<dbReference type="InterPro" id="IPR000212">
    <property type="entry name" value="DNA_helicase_UvrD/REP"/>
</dbReference>
<keyword evidence="6 15" id="KW-0347">Helicase</keyword>
<evidence type="ECO:0000256" key="11">
    <source>
        <dbReference type="ARBA" id="ARBA00023204"/>
    </source>
</evidence>
<accession>A0A6I3RZK1</accession>
<keyword evidence="4 15" id="KW-0227">DNA damage</keyword>
<feature type="binding site" evidence="15">
    <location>
        <position position="885"/>
    </location>
    <ligand>
        <name>Mg(2+)</name>
        <dbReference type="ChEBI" id="CHEBI:18420"/>
    </ligand>
</feature>
<dbReference type="SUPFAM" id="SSF52980">
    <property type="entry name" value="Restriction endonuclease-like"/>
    <property type="match status" value="1"/>
</dbReference>
<dbReference type="AlphaFoldDB" id="A0A6I3RZK1"/>
<keyword evidence="8 15" id="KW-0067">ATP-binding</keyword>
<feature type="binding site" evidence="16">
    <location>
        <begin position="21"/>
        <end position="28"/>
    </location>
    <ligand>
        <name>ATP</name>
        <dbReference type="ChEBI" id="CHEBI:30616"/>
    </ligand>
</feature>
<dbReference type="PANTHER" id="PTHR11070:SF23">
    <property type="entry name" value="RECBCD ENZYME SUBUNIT RECB"/>
    <property type="match status" value="1"/>
</dbReference>
<feature type="binding site" evidence="15">
    <location>
        <position position="1016"/>
    </location>
    <ligand>
        <name>Mg(2+)</name>
        <dbReference type="ChEBI" id="CHEBI:18420"/>
    </ligand>
</feature>
<dbReference type="Gene3D" id="3.40.50.300">
    <property type="entry name" value="P-loop containing nucleotide triphosphate hydrolases"/>
    <property type="match status" value="3"/>
</dbReference>
<sequence length="1141" mass="129532">MLYKEFDAATTPIEGRMLLEASAGTGKTYSLMRVLLRLLVEKGIELDRILVVTFTNAATDELSSRLRSNLTELIEQIRLNKSGSFNDLLDSWGEKKYSQDIILEKLQTALNKIDDAAIFTIHGFCQRILQDFVFSSKGNYDFEIGDDSNAKDKALSTFLRTNLPKAYPGYPTEQLSLARDIPWEDILTTAAGLSRSKPLTRQMKLMKDANQKPEDETTRFFETFIDQATKLYEENKKDERLFTFDDLLIEAEERIVKDPEFTKAIQNLYGAALIDEFQDTDPIQYSIFKHLFLEDPENSKPVIFVGDPKQSIYRFRNASLETYLLAKNEINNPYQLVKNYRSTPGIIAGVNAYFNPEGKGSRGGFLNQALSYSPVKFNKKKLPLLLEKDGKVEPLSSFAFWSNADTKALSNAETLRDMEAIAIAEEIESLLKENVLYEGRRLRPSDIAILVAKRFHADKVIEELRRRGIRTLRSSNENVLCSKEAHELKSVLEAMYDPRDTRLVAAAQATRIFGDSLNDLLNNDAASAQARLLLENSAKIYEKSGIIAAVSNLFAGAKTEERLLQYGGERALTNYQHILELLHQQHNTIDSLQGLLRWLKQEQKKSNDSYTLRRETDSDVVRVETIHSSKGLQYPVVYYLDRPISFSKGQKFRDDATGVITFYETEQKAPDDFIEKSYEESMRLLYVAMTRATARVVLPYFFKKTKNGAPHGSVGGKNPLAQAISGETSGGLAIIGGLNRLREALSPKEASAREVRKALLDGISEYNKNSAHPLMLSEKALNAYIPFEIRFDFELGKYGDSEVSFRQPPEHLDLRAGRGEKQNRSWISSSFTSLLRTMEAQDSAVITDESEALESEETVAESKEEDVLEVLKGTQSAAEFGTKVHELLEKIFDKNFHNWKNRVYKFLDDRFKGYVAPETEERKAEIETKTEEFFENLFEAKILPSAPGFHLSQLFKNLKDCRPELKFMLSVGAPIKGRERLTASLLAKTLTAFDSRYKDFHLSELDMRGYLTGSIDLAFAADGKYWVIDWKTNKIDYRNNTPELYTPEAVNALMKNNHYELQLALYLVALKRMLEVRLNLPEGTGYKAIGGAVYCFLRGIDRNARGTYFERPKDALIECLDDFLKNGFSRELLESRAKGAV</sequence>
<dbReference type="GO" id="GO:0008854">
    <property type="term" value="F:exodeoxyribonuclease V activity"/>
    <property type="evidence" value="ECO:0007669"/>
    <property type="project" value="UniProtKB-EC"/>
</dbReference>
<comment type="caution">
    <text evidence="17">The sequence shown here is derived from an EMBL/GenBank/DDBJ whole genome shotgun (WGS) entry which is preliminary data.</text>
</comment>
<dbReference type="InterPro" id="IPR004586">
    <property type="entry name" value="RecB"/>
</dbReference>
<evidence type="ECO:0000256" key="16">
    <source>
        <dbReference type="PROSITE-ProRule" id="PRU00560"/>
    </source>
</evidence>
<dbReference type="RefSeq" id="WP_155165213.1">
    <property type="nucleotide sequence ID" value="NZ_JAXXAX010000006.1"/>
</dbReference>
<dbReference type="PROSITE" id="PS51198">
    <property type="entry name" value="UVRD_HELICASE_ATP_BIND"/>
    <property type="match status" value="1"/>
</dbReference>
<dbReference type="GO" id="GO:0009338">
    <property type="term" value="C:exodeoxyribonuclease V complex"/>
    <property type="evidence" value="ECO:0007669"/>
    <property type="project" value="TreeGrafter"/>
</dbReference>
<comment type="catalytic activity">
    <reaction evidence="15">
        <text>Exonucleolytic cleavage (in the presence of ATP) in either 5'- to 3'- or 3'- to 5'-direction to yield 5'-phosphooligonucleotides.</text>
        <dbReference type="EC" id="3.1.11.5"/>
    </reaction>
</comment>
<evidence type="ECO:0000256" key="13">
    <source>
        <dbReference type="ARBA" id="ARBA00034617"/>
    </source>
</evidence>
<dbReference type="GO" id="GO:0043138">
    <property type="term" value="F:3'-5' DNA helicase activity"/>
    <property type="evidence" value="ECO:0007669"/>
    <property type="project" value="UniProtKB-UniRule"/>
</dbReference>
<comment type="domain">
    <text evidence="15">The N-terminal DNA-binding domain is a ssDNA-dependent ATPase and has ATP-dependent 3'-5' helicase function. This domain interacts with RecC.</text>
</comment>
<protein>
    <recommendedName>
        <fullName evidence="15">RecBCD enzyme subunit RecB</fullName>
        <ecNumber evidence="15">3.1.11.5</ecNumber>
        <ecNumber evidence="15">5.6.2.4</ecNumber>
    </recommendedName>
    <alternativeName>
        <fullName evidence="15">DNA 3'-5' helicase subunit RecB</fullName>
    </alternativeName>
    <alternativeName>
        <fullName evidence="15">Exonuclease V subunit RecB</fullName>
        <shortName evidence="15">ExoV subunit RecB</shortName>
    </alternativeName>
    <alternativeName>
        <fullName evidence="15">Helicase/nuclease RecBCD subunit RecB</fullName>
    </alternativeName>
</protein>
<dbReference type="GO" id="GO:0005829">
    <property type="term" value="C:cytosol"/>
    <property type="evidence" value="ECO:0007669"/>
    <property type="project" value="TreeGrafter"/>
</dbReference>
<evidence type="ECO:0000256" key="9">
    <source>
        <dbReference type="ARBA" id="ARBA00022842"/>
    </source>
</evidence>
<feature type="binding site" evidence="15">
    <location>
        <position position="1029"/>
    </location>
    <ligand>
        <name>Mg(2+)</name>
        <dbReference type="ChEBI" id="CHEBI:18420"/>
    </ligand>
</feature>
<evidence type="ECO:0000256" key="2">
    <source>
        <dbReference type="ARBA" id="ARBA00022723"/>
    </source>
</evidence>
<dbReference type="PROSITE" id="PS51217">
    <property type="entry name" value="UVRD_HELICASE_CTER"/>
    <property type="match status" value="1"/>
</dbReference>
<keyword evidence="5 15" id="KW-0378">Hydrolase</keyword>
<evidence type="ECO:0000256" key="6">
    <source>
        <dbReference type="ARBA" id="ARBA00022806"/>
    </source>
</evidence>
<dbReference type="GO" id="GO:0000287">
    <property type="term" value="F:magnesium ion binding"/>
    <property type="evidence" value="ECO:0007669"/>
    <property type="project" value="UniProtKB-UniRule"/>
</dbReference>
<proteinExistence type="inferred from homology"/>
<evidence type="ECO:0000256" key="4">
    <source>
        <dbReference type="ARBA" id="ARBA00022763"/>
    </source>
</evidence>
<evidence type="ECO:0000313" key="17">
    <source>
        <dbReference type="EMBL" id="MTU42767.1"/>
    </source>
</evidence>
<evidence type="ECO:0000256" key="3">
    <source>
        <dbReference type="ARBA" id="ARBA00022741"/>
    </source>
</evidence>
<dbReference type="Pfam" id="PF12705">
    <property type="entry name" value="PDDEXK_1"/>
    <property type="match status" value="1"/>
</dbReference>
<keyword evidence="3 15" id="KW-0547">Nucleotide-binding</keyword>